<feature type="compositionally biased region" description="Polar residues" evidence="7">
    <location>
        <begin position="39"/>
        <end position="51"/>
    </location>
</feature>
<proteinExistence type="inferred from homology"/>
<feature type="transmembrane region" description="Helical" evidence="8">
    <location>
        <begin position="192"/>
        <end position="209"/>
    </location>
</feature>
<dbReference type="GO" id="GO:0005886">
    <property type="term" value="C:plasma membrane"/>
    <property type="evidence" value="ECO:0007669"/>
    <property type="project" value="UniProtKB-SubCell"/>
</dbReference>
<feature type="domain" description="Concentrative nucleoside transporter C-terminal" evidence="10">
    <location>
        <begin position="361"/>
        <end position="456"/>
    </location>
</feature>
<feature type="domain" description="Concentrative nucleoside transporter N-terminal" evidence="9">
    <location>
        <begin position="197"/>
        <end position="268"/>
    </location>
</feature>
<evidence type="ECO:0000256" key="4">
    <source>
        <dbReference type="ARBA" id="ARBA00022692"/>
    </source>
</evidence>
<keyword evidence="3" id="KW-1003">Cell membrane</keyword>
<evidence type="ECO:0000259" key="9">
    <source>
        <dbReference type="Pfam" id="PF01773"/>
    </source>
</evidence>
<dbReference type="PANTHER" id="PTHR10590">
    <property type="entry name" value="SODIUM/NUCLEOSIDE COTRANSPORTER"/>
    <property type="match status" value="1"/>
</dbReference>
<evidence type="ECO:0000256" key="1">
    <source>
        <dbReference type="ARBA" id="ARBA00004651"/>
    </source>
</evidence>
<feature type="transmembrane region" description="Helical" evidence="8">
    <location>
        <begin position="359"/>
        <end position="385"/>
    </location>
</feature>
<keyword evidence="6 8" id="KW-0472">Membrane</keyword>
<dbReference type="AlphaFoldDB" id="A0A4V5P8Q5"/>
<dbReference type="GO" id="GO:0015389">
    <property type="term" value="F:pyrimidine- and adenosine-specific:sodium symporter activity"/>
    <property type="evidence" value="ECO:0007669"/>
    <property type="project" value="TreeGrafter"/>
</dbReference>
<dbReference type="Pfam" id="PF01773">
    <property type="entry name" value="Nucleos_tra2_N"/>
    <property type="match status" value="1"/>
</dbReference>
<evidence type="ECO:0000256" key="6">
    <source>
        <dbReference type="ARBA" id="ARBA00023136"/>
    </source>
</evidence>
<feature type="non-terminal residue" evidence="11">
    <location>
        <position position="1"/>
    </location>
</feature>
<keyword evidence="4 8" id="KW-0812">Transmembrane</keyword>
<feature type="region of interest" description="Disordered" evidence="7">
    <location>
        <begin position="38"/>
        <end position="67"/>
    </location>
</feature>
<dbReference type="InterPro" id="IPR008276">
    <property type="entry name" value="C_nuclsd_transpt"/>
</dbReference>
<comment type="subcellular location">
    <subcellularLocation>
        <location evidence="1">Cell membrane</location>
        <topology evidence="1">Multi-pass membrane protein</topology>
    </subcellularLocation>
</comment>
<feature type="transmembrane region" description="Helical" evidence="8">
    <location>
        <begin position="330"/>
        <end position="352"/>
    </location>
</feature>
<dbReference type="InterPro" id="IPR011657">
    <property type="entry name" value="CNT_C_dom"/>
</dbReference>
<gene>
    <name evidence="11" type="ORF">EI555_021269</name>
</gene>
<protein>
    <recommendedName>
        <fullName evidence="13">Concentrative nucleoside transporter N-terminal domain-containing protein</fullName>
    </recommendedName>
</protein>
<feature type="transmembrane region" description="Helical" evidence="8">
    <location>
        <begin position="405"/>
        <end position="424"/>
    </location>
</feature>
<evidence type="ECO:0000256" key="8">
    <source>
        <dbReference type="SAM" id="Phobius"/>
    </source>
</evidence>
<feature type="transmembrane region" description="Helical" evidence="8">
    <location>
        <begin position="215"/>
        <end position="235"/>
    </location>
</feature>
<dbReference type="InterPro" id="IPR002668">
    <property type="entry name" value="CNT_N_dom"/>
</dbReference>
<dbReference type="EMBL" id="RWIC01000373">
    <property type="protein sequence ID" value="TKC44770.1"/>
    <property type="molecule type" value="Genomic_DNA"/>
</dbReference>
<dbReference type="Proteomes" id="UP000308365">
    <property type="component" value="Unassembled WGS sequence"/>
</dbReference>
<evidence type="ECO:0000313" key="12">
    <source>
        <dbReference type="Proteomes" id="UP000308365"/>
    </source>
</evidence>
<keyword evidence="5 8" id="KW-1133">Transmembrane helix</keyword>
<accession>A0A4V5P8Q5</accession>
<dbReference type="Pfam" id="PF07662">
    <property type="entry name" value="Nucleos_tra2_C"/>
    <property type="match status" value="1"/>
</dbReference>
<dbReference type="GO" id="GO:0015390">
    <property type="term" value="F:purine-specific nucleoside:sodium symporter activity"/>
    <property type="evidence" value="ECO:0007669"/>
    <property type="project" value="TreeGrafter"/>
</dbReference>
<evidence type="ECO:0008006" key="13">
    <source>
        <dbReference type="Google" id="ProtNLM"/>
    </source>
</evidence>
<feature type="transmembrane region" description="Helical" evidence="8">
    <location>
        <begin position="279"/>
        <end position="303"/>
    </location>
</feature>
<sequence>TFEENSASSKNSVELQRMVALTAEGCSDTGFQSDEDCFENQNTSGNDNSLRSRVVQKRTRKGQTGGRAKRLKMRTIERHVKRCLERKYGTVYEFCREHKTTLNYLALVIAACVLNFRRALPLFMITVVAIFFVIWDHFMARYESQIAQLPSPGQRLLDSHWFWLKWVIWACLILGVIFWLVFDTTRLGQQQLLSFGGLLMYLILTFLFSKHPTKVYWRPVFWGIGLQFLLGLLILKTETGFMAFDWLRKQVLTFLEYTDAGATFVFGEKYKDHFFAFKVLPIVGFFSTVMSMLHYLGLMQWIIKKHSYLLDRESPLLVQPHLPYVTKSELHTIMTTGFSTIAGSVLGTFISFGVSSSHLLTASGASSCISLVANIAVNLIAFLALLSFANSALSWFGNMFDYPQLSFEVICSYIFMPFSFMMGVDWQDSFVVAKLIGYKTFFNKIVAYQKLSKLIHLKQEGGPNLWMVCSNICRFVLRQLPLMLSVALPISAGRLTSIALTSTSVDINCHHVLENAFNSGSVRNTTNVVSCCQSLLSGTVAKGPGEVIPEGNHSLYLKDCCNLLNPPTLNCSWVPNTF</sequence>
<name>A0A4V5P8Q5_MONMO</name>
<feature type="transmembrane region" description="Helical" evidence="8">
    <location>
        <begin position="119"/>
        <end position="140"/>
    </location>
</feature>
<evidence type="ECO:0000313" key="11">
    <source>
        <dbReference type="EMBL" id="TKC44770.1"/>
    </source>
</evidence>
<evidence type="ECO:0000259" key="10">
    <source>
        <dbReference type="Pfam" id="PF07662"/>
    </source>
</evidence>
<reference evidence="12" key="1">
    <citation type="journal article" date="2019" name="IScience">
        <title>Narwhal Genome Reveals Long-Term Low Genetic Diversity despite Current Large Abundance Size.</title>
        <authorList>
            <person name="Westbury M.V."/>
            <person name="Petersen B."/>
            <person name="Garde E."/>
            <person name="Heide-Jorgensen M.P."/>
            <person name="Lorenzen E.D."/>
        </authorList>
    </citation>
    <scope>NUCLEOTIDE SEQUENCE [LARGE SCALE GENOMIC DNA]</scope>
</reference>
<evidence type="ECO:0000256" key="5">
    <source>
        <dbReference type="ARBA" id="ARBA00022989"/>
    </source>
</evidence>
<organism evidence="11 12">
    <name type="scientific">Monodon monoceros</name>
    <name type="common">Narwhal</name>
    <name type="synonym">Ceratodon monodon</name>
    <dbReference type="NCBI Taxonomy" id="40151"/>
    <lineage>
        <taxon>Eukaryota</taxon>
        <taxon>Metazoa</taxon>
        <taxon>Chordata</taxon>
        <taxon>Craniata</taxon>
        <taxon>Vertebrata</taxon>
        <taxon>Euteleostomi</taxon>
        <taxon>Mammalia</taxon>
        <taxon>Eutheria</taxon>
        <taxon>Laurasiatheria</taxon>
        <taxon>Artiodactyla</taxon>
        <taxon>Whippomorpha</taxon>
        <taxon>Cetacea</taxon>
        <taxon>Odontoceti</taxon>
        <taxon>Monodontidae</taxon>
        <taxon>Monodon</taxon>
    </lineage>
</organism>
<dbReference type="GO" id="GO:0015860">
    <property type="term" value="P:purine nucleoside transmembrane transport"/>
    <property type="evidence" value="ECO:0007669"/>
    <property type="project" value="TreeGrafter"/>
</dbReference>
<dbReference type="PANTHER" id="PTHR10590:SF4">
    <property type="entry name" value="SOLUTE CARRIER FAMILY 28 MEMBER 3"/>
    <property type="match status" value="1"/>
</dbReference>
<evidence type="ECO:0000256" key="3">
    <source>
        <dbReference type="ARBA" id="ARBA00022475"/>
    </source>
</evidence>
<feature type="transmembrane region" description="Helical" evidence="8">
    <location>
        <begin position="160"/>
        <end position="180"/>
    </location>
</feature>
<evidence type="ECO:0000256" key="2">
    <source>
        <dbReference type="ARBA" id="ARBA00009033"/>
    </source>
</evidence>
<comment type="similarity">
    <text evidence="2">Belongs to the concentrative nucleoside transporter (CNT) (TC 2.A.41) family.</text>
</comment>
<dbReference type="GO" id="GO:0015864">
    <property type="term" value="P:pyrimidine nucleoside transport"/>
    <property type="evidence" value="ECO:0007669"/>
    <property type="project" value="TreeGrafter"/>
</dbReference>
<feature type="compositionally biased region" description="Basic residues" evidence="7">
    <location>
        <begin position="54"/>
        <end position="67"/>
    </location>
</feature>
<comment type="caution">
    <text evidence="11">The sequence shown here is derived from an EMBL/GenBank/DDBJ whole genome shotgun (WGS) entry which is preliminary data.</text>
</comment>
<evidence type="ECO:0000256" key="7">
    <source>
        <dbReference type="SAM" id="MobiDB-lite"/>
    </source>
</evidence>